<feature type="compositionally biased region" description="Low complexity" evidence="1">
    <location>
        <begin position="209"/>
        <end position="221"/>
    </location>
</feature>
<dbReference type="Proteomes" id="UP000831785">
    <property type="component" value="Chromosome"/>
</dbReference>
<evidence type="ECO:0000313" key="3">
    <source>
        <dbReference type="Proteomes" id="UP000831785"/>
    </source>
</evidence>
<feature type="region of interest" description="Disordered" evidence="1">
    <location>
        <begin position="298"/>
        <end position="333"/>
    </location>
</feature>
<organism evidence="2 3">
    <name type="scientific">Hymenobacter cellulosivorans</name>
    <dbReference type="NCBI Taxonomy" id="2932249"/>
    <lineage>
        <taxon>Bacteria</taxon>
        <taxon>Pseudomonadati</taxon>
        <taxon>Bacteroidota</taxon>
        <taxon>Cytophagia</taxon>
        <taxon>Cytophagales</taxon>
        <taxon>Hymenobacteraceae</taxon>
        <taxon>Hymenobacter</taxon>
    </lineage>
</organism>
<name>A0ABY4F4Y3_9BACT</name>
<dbReference type="RefSeq" id="WP_244715044.1">
    <property type="nucleotide sequence ID" value="NZ_CP095049.1"/>
</dbReference>
<keyword evidence="3" id="KW-1185">Reference proteome</keyword>
<gene>
    <name evidence="2" type="ORF">MUN80_18420</name>
</gene>
<evidence type="ECO:0008006" key="4">
    <source>
        <dbReference type="Google" id="ProtNLM"/>
    </source>
</evidence>
<dbReference type="EMBL" id="CP095049">
    <property type="protein sequence ID" value="UOQ51727.1"/>
    <property type="molecule type" value="Genomic_DNA"/>
</dbReference>
<accession>A0ABY4F4Y3</accession>
<evidence type="ECO:0000313" key="2">
    <source>
        <dbReference type="EMBL" id="UOQ51727.1"/>
    </source>
</evidence>
<reference evidence="2 3" key="1">
    <citation type="submission" date="2022-04" db="EMBL/GenBank/DDBJ databases">
        <title>Hymenobacter sp. isolated from the air.</title>
        <authorList>
            <person name="Won M."/>
            <person name="Lee C.-M."/>
            <person name="Woen H.-Y."/>
            <person name="Kwon S.-W."/>
        </authorList>
    </citation>
    <scope>NUCLEOTIDE SEQUENCE [LARGE SCALE GENOMIC DNA]</scope>
    <source>
        <strain evidence="3">5116 S-27</strain>
    </source>
</reference>
<proteinExistence type="predicted"/>
<sequence>MNYVHHTRAAHEQLLAQPTSRPHHISLYLALFRQWNTERFPESMQIDRREVMQAARIGNRDTYLAALRDLEAWSLLTYRPSHNTAQGSRIQMVEVGPEVSIPRPGAMPKSEPTPPAHVSPEAGQQVAPEVSRLGPEVGPEVGRHSLYNKTVDTKQVHKQGGIPQKKGGQVFAGEGLSAAEILPDELPTNGAAGAPKEKVAPKRKGVGQATIRKAAARAATTGRGGKARPQRPEVPFAESELARYEDFAAAFEGTDYQLADLRFYHAQVTNWRKDGEPPRRRDWKATATKFMLNDAHDNRLKLAPGAQQHRPGHSPADPGTRPAETGYRSKYDA</sequence>
<evidence type="ECO:0000256" key="1">
    <source>
        <dbReference type="SAM" id="MobiDB-lite"/>
    </source>
</evidence>
<feature type="region of interest" description="Disordered" evidence="1">
    <location>
        <begin position="186"/>
        <end position="232"/>
    </location>
</feature>
<protein>
    <recommendedName>
        <fullName evidence="4">Transcriptional regulator</fullName>
    </recommendedName>
</protein>